<dbReference type="InterPro" id="IPR026350">
    <property type="entry name" value="GxxExxY"/>
</dbReference>
<name>A0ABS9UKB2_9BACT</name>
<dbReference type="RefSeq" id="WP_241273189.1">
    <property type="nucleotide sequence ID" value="NZ_JAKZGS010000001.1"/>
</dbReference>
<accession>A0ABS9UKB2</accession>
<protein>
    <submittedName>
        <fullName evidence="1">GxxExxY protein</fullName>
    </submittedName>
</protein>
<dbReference type="NCBIfam" id="TIGR04256">
    <property type="entry name" value="GxxExxY"/>
    <property type="match status" value="1"/>
</dbReference>
<dbReference type="Pfam" id="PF13366">
    <property type="entry name" value="PDDEXK_3"/>
    <property type="match status" value="1"/>
</dbReference>
<keyword evidence="2" id="KW-1185">Reference proteome</keyword>
<dbReference type="Proteomes" id="UP001165488">
    <property type="component" value="Unassembled WGS sequence"/>
</dbReference>
<reference evidence="1" key="1">
    <citation type="submission" date="2022-03" db="EMBL/GenBank/DDBJ databases">
        <title>De novo assembled genomes of Belliella spp. (Cyclobacteriaceae) strains.</title>
        <authorList>
            <person name="Szabo A."/>
            <person name="Korponai K."/>
            <person name="Felfoldi T."/>
        </authorList>
    </citation>
    <scope>NUCLEOTIDE SEQUENCE</scope>
    <source>
        <strain evidence="1">DSM 107340</strain>
    </source>
</reference>
<evidence type="ECO:0000313" key="2">
    <source>
        <dbReference type="Proteomes" id="UP001165488"/>
    </source>
</evidence>
<organism evidence="1 2">
    <name type="scientific">Belliella calami</name>
    <dbReference type="NCBI Taxonomy" id="2923436"/>
    <lineage>
        <taxon>Bacteria</taxon>
        <taxon>Pseudomonadati</taxon>
        <taxon>Bacteroidota</taxon>
        <taxon>Cytophagia</taxon>
        <taxon>Cytophagales</taxon>
        <taxon>Cyclobacteriaceae</taxon>
        <taxon>Belliella</taxon>
    </lineage>
</organism>
<gene>
    <name evidence="1" type="ORF">MM236_01660</name>
</gene>
<dbReference type="EMBL" id="JAKZGS010000001">
    <property type="protein sequence ID" value="MCH7396668.1"/>
    <property type="molecule type" value="Genomic_DNA"/>
</dbReference>
<sequence length="136" mass="15733">MTKNELDKLSYKILGCCIEVHKALGPGLLESVYHKCLIEEFRYQKIQFQSQLIVPVYYRGTEVLAELRADFFVENSIVLELKAVETILPIHEAQILTYLKLLDAPKGLLVNFNSTNIFKYGQKSFVTEKYRVLDED</sequence>
<comment type="caution">
    <text evidence="1">The sequence shown here is derived from an EMBL/GenBank/DDBJ whole genome shotgun (WGS) entry which is preliminary data.</text>
</comment>
<proteinExistence type="predicted"/>
<evidence type="ECO:0000313" key="1">
    <source>
        <dbReference type="EMBL" id="MCH7396668.1"/>
    </source>
</evidence>